<dbReference type="AlphaFoldDB" id="A0A5D2FWL9"/>
<evidence type="ECO:0000313" key="2">
    <source>
        <dbReference type="Proteomes" id="UP000323506"/>
    </source>
</evidence>
<organism evidence="1 2">
    <name type="scientific">Gossypium darwinii</name>
    <name type="common">Darwin's cotton</name>
    <name type="synonym">Gossypium barbadense var. darwinii</name>
    <dbReference type="NCBI Taxonomy" id="34276"/>
    <lineage>
        <taxon>Eukaryota</taxon>
        <taxon>Viridiplantae</taxon>
        <taxon>Streptophyta</taxon>
        <taxon>Embryophyta</taxon>
        <taxon>Tracheophyta</taxon>
        <taxon>Spermatophyta</taxon>
        <taxon>Magnoliopsida</taxon>
        <taxon>eudicotyledons</taxon>
        <taxon>Gunneridae</taxon>
        <taxon>Pentapetalae</taxon>
        <taxon>rosids</taxon>
        <taxon>malvids</taxon>
        <taxon>Malvales</taxon>
        <taxon>Malvaceae</taxon>
        <taxon>Malvoideae</taxon>
        <taxon>Gossypium</taxon>
    </lineage>
</organism>
<dbReference type="Proteomes" id="UP000323506">
    <property type="component" value="Chromosome A07"/>
</dbReference>
<sequence length="60" mass="6632">MILVITSKQAVPNLAVKEARPDLKGLEEIHKIQRLSTLLGLSPSHPHSRSIWGSHRLSIA</sequence>
<evidence type="ECO:0000313" key="1">
    <source>
        <dbReference type="EMBL" id="TYH09873.1"/>
    </source>
</evidence>
<reference evidence="1 2" key="1">
    <citation type="submission" date="2019-06" db="EMBL/GenBank/DDBJ databases">
        <title>WGS assembly of Gossypium darwinii.</title>
        <authorList>
            <person name="Chen Z.J."/>
            <person name="Sreedasyam A."/>
            <person name="Ando A."/>
            <person name="Song Q."/>
            <person name="De L."/>
            <person name="Hulse-Kemp A."/>
            <person name="Ding M."/>
            <person name="Ye W."/>
            <person name="Kirkbride R."/>
            <person name="Jenkins J."/>
            <person name="Plott C."/>
            <person name="Lovell J."/>
            <person name="Lin Y.-M."/>
            <person name="Vaughn R."/>
            <person name="Liu B."/>
            <person name="Li W."/>
            <person name="Simpson S."/>
            <person name="Scheffler B."/>
            <person name="Saski C."/>
            <person name="Grover C."/>
            <person name="Hu G."/>
            <person name="Conover J."/>
            <person name="Carlson J."/>
            <person name="Shu S."/>
            <person name="Boston L."/>
            <person name="Williams M."/>
            <person name="Peterson D."/>
            <person name="Mcgee K."/>
            <person name="Jones D."/>
            <person name="Wendel J."/>
            <person name="Stelly D."/>
            <person name="Grimwood J."/>
            <person name="Schmutz J."/>
        </authorList>
    </citation>
    <scope>NUCLEOTIDE SEQUENCE [LARGE SCALE GENOMIC DNA]</scope>
    <source>
        <strain evidence="1">1808015.09</strain>
    </source>
</reference>
<proteinExistence type="predicted"/>
<name>A0A5D2FWL9_GOSDA</name>
<keyword evidence="2" id="KW-1185">Reference proteome</keyword>
<accession>A0A5D2FWL9</accession>
<gene>
    <name evidence="1" type="ORF">ES288_A07G132400v1</name>
</gene>
<dbReference type="EMBL" id="CM017694">
    <property type="protein sequence ID" value="TYH09873.1"/>
    <property type="molecule type" value="Genomic_DNA"/>
</dbReference>
<protein>
    <submittedName>
        <fullName evidence="1">Uncharacterized protein</fullName>
    </submittedName>
</protein>